<reference evidence="1 2" key="1">
    <citation type="submission" date="2021-01" db="EMBL/GenBank/DDBJ databases">
        <title>Whole genome shotgun sequence of Microbispora amethystogenes NBRC 101907.</title>
        <authorList>
            <person name="Komaki H."/>
            <person name="Tamura T."/>
        </authorList>
    </citation>
    <scope>NUCLEOTIDE SEQUENCE [LARGE SCALE GENOMIC DNA]</scope>
    <source>
        <strain evidence="1 2">NBRC 101907</strain>
    </source>
</reference>
<gene>
    <name evidence="1" type="ORF">Mam01_18050</name>
</gene>
<name>A0ABQ4F9Y8_9ACTN</name>
<evidence type="ECO:0008006" key="3">
    <source>
        <dbReference type="Google" id="ProtNLM"/>
    </source>
</evidence>
<dbReference type="Gene3D" id="3.40.50.1820">
    <property type="entry name" value="alpha/beta hydrolase"/>
    <property type="match status" value="1"/>
</dbReference>
<proteinExistence type="predicted"/>
<accession>A0ABQ4F9Y8</accession>
<protein>
    <recommendedName>
        <fullName evidence="3">Epoxide hydrolase</fullName>
    </recommendedName>
</protein>
<dbReference type="Proteomes" id="UP000651728">
    <property type="component" value="Unassembled WGS sequence"/>
</dbReference>
<dbReference type="InterPro" id="IPR029058">
    <property type="entry name" value="AB_hydrolase_fold"/>
</dbReference>
<dbReference type="EMBL" id="BOOB01000013">
    <property type="protein sequence ID" value="GIH31641.1"/>
    <property type="molecule type" value="Genomic_DNA"/>
</dbReference>
<evidence type="ECO:0000313" key="1">
    <source>
        <dbReference type="EMBL" id="GIH31641.1"/>
    </source>
</evidence>
<organism evidence="1 2">
    <name type="scientific">Microbispora amethystogenes</name>
    <dbReference type="NCBI Taxonomy" id="1427754"/>
    <lineage>
        <taxon>Bacteria</taxon>
        <taxon>Bacillati</taxon>
        <taxon>Actinomycetota</taxon>
        <taxon>Actinomycetes</taxon>
        <taxon>Streptosporangiales</taxon>
        <taxon>Streptosporangiaceae</taxon>
        <taxon>Microbispora</taxon>
    </lineage>
</organism>
<sequence length="41" mass="4323">MREAGVRNLTTALIPGAGHFAQEEAPGDVWDLIHSFAAATT</sequence>
<dbReference type="SUPFAM" id="SSF53474">
    <property type="entry name" value="alpha/beta-Hydrolases"/>
    <property type="match status" value="1"/>
</dbReference>
<comment type="caution">
    <text evidence="1">The sequence shown here is derived from an EMBL/GenBank/DDBJ whole genome shotgun (WGS) entry which is preliminary data.</text>
</comment>
<keyword evidence="2" id="KW-1185">Reference proteome</keyword>
<dbReference type="RefSeq" id="WP_275408928.1">
    <property type="nucleotide sequence ID" value="NZ_BAABEJ010000006.1"/>
</dbReference>
<evidence type="ECO:0000313" key="2">
    <source>
        <dbReference type="Proteomes" id="UP000651728"/>
    </source>
</evidence>